<evidence type="ECO:0000256" key="5">
    <source>
        <dbReference type="ARBA" id="ARBA00024335"/>
    </source>
</evidence>
<dbReference type="EMBL" id="LN899819">
    <property type="protein sequence ID" value="CUV11817.1"/>
    <property type="molecule type" value="Genomic_DNA"/>
</dbReference>
<feature type="compositionally biased region" description="Acidic residues" evidence="7">
    <location>
        <begin position="235"/>
        <end position="309"/>
    </location>
</feature>
<dbReference type="NCBIfam" id="NF006574">
    <property type="entry name" value="PRK09098.1"/>
    <property type="match status" value="1"/>
</dbReference>
<keyword evidence="2" id="KW-0813">Transport</keyword>
<evidence type="ECO:0000256" key="3">
    <source>
        <dbReference type="ARBA" id="ARBA00022490"/>
    </source>
</evidence>
<name>A0A0S4TP40_RALSL</name>
<evidence type="ECO:0000256" key="2">
    <source>
        <dbReference type="ARBA" id="ARBA00022448"/>
    </source>
</evidence>
<sequence length="309" mass="33627">MVIWLKREAALGVSSDVIRAADRHRVVELDAAVQAVYEERDAVLAAARAKAEAIVAQARAVADDLIKDANERAANSEQLGYAEGQRKALAEFHASMLARAYSEAESTRRVEARLQTAVMQAVERIVLESDRQALFARVASTLGGVLQSQARLTLRVCPAELDAARAAFARAVEGGLLNATIEVLADDRTKPGDCRCEWDHGVADASLSVQLAALRKAIAPNVSVPAQAAPPAAAEAEDEDADIDAPDEYEYDYDDSEDDEDEDEDAVSHDDEDDEAEYDDDHDDSDDSDDEDEDLYEEDEEDEDEEGDA</sequence>
<evidence type="ECO:0000256" key="6">
    <source>
        <dbReference type="ARBA" id="ARBA00040494"/>
    </source>
</evidence>
<dbReference type="PANTHER" id="PTHR34982:SF4">
    <property type="entry name" value="TYPE 3 SECRETION SYSTEM STATOR PROTEIN"/>
    <property type="match status" value="1"/>
</dbReference>
<dbReference type="PATRIC" id="fig|305.106.peg.2691"/>
<dbReference type="InterPro" id="IPR018035">
    <property type="entry name" value="Flagellar_FliH/T3SS_HrpE"/>
</dbReference>
<dbReference type="Pfam" id="PF02108">
    <property type="entry name" value="FliH"/>
    <property type="match status" value="1"/>
</dbReference>
<keyword evidence="3" id="KW-0963">Cytoplasm</keyword>
<accession>A0A0S4TP40</accession>
<dbReference type="PANTHER" id="PTHR34982">
    <property type="entry name" value="YOP PROTEINS TRANSLOCATION PROTEIN L"/>
    <property type="match status" value="1"/>
</dbReference>
<evidence type="ECO:0000256" key="1">
    <source>
        <dbReference type="ARBA" id="ARBA00004496"/>
    </source>
</evidence>
<organism evidence="9">
    <name type="scientific">Ralstonia solanacearum</name>
    <name type="common">Pseudomonas solanacearum</name>
    <dbReference type="NCBI Taxonomy" id="305"/>
    <lineage>
        <taxon>Bacteria</taxon>
        <taxon>Pseudomonadati</taxon>
        <taxon>Pseudomonadota</taxon>
        <taxon>Betaproteobacteria</taxon>
        <taxon>Burkholderiales</taxon>
        <taxon>Burkholderiaceae</taxon>
        <taxon>Ralstonia</taxon>
        <taxon>Ralstonia solanacearum species complex</taxon>
    </lineage>
</organism>
<feature type="region of interest" description="Disordered" evidence="7">
    <location>
        <begin position="228"/>
        <end position="309"/>
    </location>
</feature>
<dbReference type="NCBIfam" id="TIGR02499">
    <property type="entry name" value="HrpE_YscL_not"/>
    <property type="match status" value="1"/>
</dbReference>
<reference evidence="9" key="1">
    <citation type="submission" date="2015-10" db="EMBL/GenBank/DDBJ databases">
        <authorList>
            <person name="Gilbert D.G."/>
        </authorList>
    </citation>
    <scope>NUCLEOTIDE SEQUENCE</scope>
    <source>
        <strain evidence="9">Phyl III-seqv23</strain>
    </source>
</reference>
<dbReference type="GO" id="GO:0030254">
    <property type="term" value="P:protein secretion by the type III secretion system"/>
    <property type="evidence" value="ECO:0007669"/>
    <property type="project" value="InterPro"/>
</dbReference>
<dbReference type="InterPro" id="IPR012842">
    <property type="entry name" value="T3SS_SctL/SctL2"/>
</dbReference>
<comment type="subcellular location">
    <subcellularLocation>
        <location evidence="1">Cytoplasm</location>
    </subcellularLocation>
</comment>
<comment type="similarity">
    <text evidence="5">Belongs to the SctL stator family.</text>
</comment>
<dbReference type="GO" id="GO:0005829">
    <property type="term" value="C:cytosol"/>
    <property type="evidence" value="ECO:0007669"/>
    <property type="project" value="TreeGrafter"/>
</dbReference>
<dbReference type="AlphaFoldDB" id="A0A0S4TP40"/>
<evidence type="ECO:0000259" key="8">
    <source>
        <dbReference type="Pfam" id="PF02108"/>
    </source>
</evidence>
<dbReference type="InterPro" id="IPR051472">
    <property type="entry name" value="T3SS_Stator/FliH"/>
</dbReference>
<feature type="domain" description="Flagellar assembly protein FliH/Type III secretion system HrpE" evidence="8">
    <location>
        <begin position="91"/>
        <end position="212"/>
    </location>
</feature>
<gene>
    <name evidence="9" type="primary">hrpF</name>
    <name evidence="9" type="ORF">RUN39_v1_240023</name>
</gene>
<evidence type="ECO:0000256" key="4">
    <source>
        <dbReference type="ARBA" id="ARBA00022927"/>
    </source>
</evidence>
<evidence type="ECO:0000256" key="7">
    <source>
        <dbReference type="SAM" id="MobiDB-lite"/>
    </source>
</evidence>
<evidence type="ECO:0000313" key="9">
    <source>
        <dbReference type="EMBL" id="CUV11817.1"/>
    </source>
</evidence>
<keyword evidence="4" id="KW-0653">Protein transport</keyword>
<protein>
    <recommendedName>
        <fullName evidence="6">Type 3 secretion system stator protein</fullName>
    </recommendedName>
</protein>
<proteinExistence type="inferred from homology"/>